<sequence>RHLPTTTSTLVISAISNENQEKFSSKISTHRHHHQSIDKVNNSNSVIYCDTSTRHSSTFFPSTRYEQGGQHQSETLRAVIPSATNTSQQTHHKQQARQLSR</sequence>
<dbReference type="Proteomes" id="UP000681720">
    <property type="component" value="Unassembled WGS sequence"/>
</dbReference>
<evidence type="ECO:0000313" key="1">
    <source>
        <dbReference type="EMBL" id="CAF4272450.1"/>
    </source>
</evidence>
<reference evidence="1" key="1">
    <citation type="submission" date="2021-02" db="EMBL/GenBank/DDBJ databases">
        <authorList>
            <person name="Nowell W R."/>
        </authorList>
    </citation>
    <scope>NUCLEOTIDE SEQUENCE</scope>
</reference>
<accession>A0A8S2TBH8</accession>
<name>A0A8S2TBH8_9BILA</name>
<dbReference type="EMBL" id="CAJOBH010293335">
    <property type="protein sequence ID" value="CAF5183749.1"/>
    <property type="molecule type" value="Genomic_DNA"/>
</dbReference>
<protein>
    <submittedName>
        <fullName evidence="1">Uncharacterized protein</fullName>
    </submittedName>
</protein>
<dbReference type="Proteomes" id="UP000681967">
    <property type="component" value="Unassembled WGS sequence"/>
</dbReference>
<feature type="non-terminal residue" evidence="1">
    <location>
        <position position="1"/>
    </location>
</feature>
<evidence type="ECO:0000313" key="2">
    <source>
        <dbReference type="EMBL" id="CAF5183749.1"/>
    </source>
</evidence>
<feature type="non-terminal residue" evidence="1">
    <location>
        <position position="101"/>
    </location>
</feature>
<gene>
    <name evidence="2" type="ORF">BYL167_LOCUS79366</name>
    <name evidence="1" type="ORF">GIL414_LOCUS24618</name>
</gene>
<dbReference type="AlphaFoldDB" id="A0A8S2TBH8"/>
<organism evidence="1 3">
    <name type="scientific">Rotaria magnacalcarata</name>
    <dbReference type="NCBI Taxonomy" id="392030"/>
    <lineage>
        <taxon>Eukaryota</taxon>
        <taxon>Metazoa</taxon>
        <taxon>Spiralia</taxon>
        <taxon>Gnathifera</taxon>
        <taxon>Rotifera</taxon>
        <taxon>Eurotatoria</taxon>
        <taxon>Bdelloidea</taxon>
        <taxon>Philodinida</taxon>
        <taxon>Philodinidae</taxon>
        <taxon>Rotaria</taxon>
    </lineage>
</organism>
<evidence type="ECO:0000313" key="3">
    <source>
        <dbReference type="Proteomes" id="UP000681720"/>
    </source>
</evidence>
<comment type="caution">
    <text evidence="1">The sequence shown here is derived from an EMBL/GenBank/DDBJ whole genome shotgun (WGS) entry which is preliminary data.</text>
</comment>
<proteinExistence type="predicted"/>
<dbReference type="EMBL" id="CAJOBJ010030945">
    <property type="protein sequence ID" value="CAF4272450.1"/>
    <property type="molecule type" value="Genomic_DNA"/>
</dbReference>